<sequence>MFKNFKKFIYSNLKLFLIRFTENKNYIQGMFYTNKSKIGKRYPTTLESQSAESIKTILKDDFEILDLDNTDDNILLKEVQLTSE</sequence>
<name>A2C273_PROM1</name>
<dbReference type="KEGG" id="pme:NATL1_10251"/>
<protein>
    <submittedName>
        <fullName evidence="1">Uncharacterized protein</fullName>
    </submittedName>
</protein>
<evidence type="ECO:0000313" key="2">
    <source>
        <dbReference type="Proteomes" id="UP000002592"/>
    </source>
</evidence>
<dbReference type="AlphaFoldDB" id="A2C273"/>
<gene>
    <name evidence="1" type="ordered locus">NATL1_10251</name>
</gene>
<reference evidence="2" key="1">
    <citation type="journal article" date="2007" name="PLoS Genet.">
        <title>Patterns and implications of gene gain and loss in the evolution of Prochlorococcus.</title>
        <authorList>
            <person name="Kettler G.C."/>
            <person name="Martiny A.C."/>
            <person name="Huang K."/>
            <person name="Zucker J."/>
            <person name="Coleman M.L."/>
            <person name="Rodrigue S."/>
            <person name="Chen F."/>
            <person name="Lapidus A."/>
            <person name="Ferriera S."/>
            <person name="Johnson J."/>
            <person name="Steglich C."/>
            <person name="Church G.M."/>
            <person name="Richardson P."/>
            <person name="Chisholm S.W."/>
        </authorList>
    </citation>
    <scope>NUCLEOTIDE SEQUENCE [LARGE SCALE GENOMIC DNA]</scope>
    <source>
        <strain evidence="2">NATL1A</strain>
    </source>
</reference>
<dbReference type="Proteomes" id="UP000002592">
    <property type="component" value="Chromosome"/>
</dbReference>
<proteinExistence type="predicted"/>
<dbReference type="eggNOG" id="ENOG50320KP">
    <property type="taxonomic scope" value="Bacteria"/>
</dbReference>
<dbReference type="EMBL" id="CP000553">
    <property type="protein sequence ID" value="ABM75583.1"/>
    <property type="molecule type" value="Genomic_DNA"/>
</dbReference>
<dbReference type="HOGENOM" id="CLU_2524833_0_0_3"/>
<accession>A2C273</accession>
<evidence type="ECO:0000313" key="1">
    <source>
        <dbReference type="EMBL" id="ABM75583.1"/>
    </source>
</evidence>
<organism evidence="1 2">
    <name type="scientific">Prochlorococcus marinus (strain NATL1A)</name>
    <dbReference type="NCBI Taxonomy" id="167555"/>
    <lineage>
        <taxon>Bacteria</taxon>
        <taxon>Bacillati</taxon>
        <taxon>Cyanobacteriota</taxon>
        <taxon>Cyanophyceae</taxon>
        <taxon>Synechococcales</taxon>
        <taxon>Prochlorococcaceae</taxon>
        <taxon>Prochlorococcus</taxon>
    </lineage>
</organism>